<reference evidence="3" key="1">
    <citation type="submission" date="2022-08" db="EMBL/GenBank/DDBJ databases">
        <authorList>
            <person name="Wang H."/>
        </authorList>
    </citation>
    <scope>NUCLEOTIDE SEQUENCE</scope>
    <source>
        <strain evidence="3">XJK33-1</strain>
    </source>
</reference>
<dbReference type="PANTHER" id="PTHR41786">
    <property type="entry name" value="MOTILITY ACCESSORY FACTOR MAF"/>
    <property type="match status" value="1"/>
</dbReference>
<dbReference type="InterPro" id="IPR002826">
    <property type="entry name" value="MptE-like"/>
</dbReference>
<sequence>MDFNARQMMIFEANLNAIEDENLKKELSEIVAKDYQFSQGDDPLDINANGGGGKLYQNPLSEVQSKAAFYQQKFALYPVLFFYGVGNGVLLKILFQNPTHKLIIVFEKELEILWHILHFLDFSKELALKKLCFFDTKRLDDDKFNALCEGLNIFARIYHLELMCAFYENFREDFARINGAMREFFDKSTLRYGNDIEDCLMGLSNFVHNLPKMLTNPSLKTLKKAYEKCHQTAIIVSTGPSLSKQLPLLKQYASKAVIFAADSAYPILAKYGIKPDFVFMVERTDFTAEFFNNDFKEFDAGVLFILAAVVHPRALELLEKNHRPYIIVPRYYDFAYYCDFKEFDFVNDCVSVAHMALEIALCLKFENIIFIGQDLAFDENGNSHPKDYLHKADYESGTKAIQTLAYGGDGLVKTHGIWLLFKQVLELLIAKASQNGIKIYNATEGGVRIKGAFEKPFSECCEEFLNKPLKPLPPLKKPNQNKQNEWLLKAFAKIFLAIKKCEKVEGELEMLFANLNYENLDNEALRNLSFKLDDLKEKLLNSRPLLEVLRPSLHSFELKFMQIFVLQPQNEEQKREKILALVRLYLWWLGISLGSIKKEKMTLQNHIKPLELELKKRNFLEKITKWQEKAAKI</sequence>
<keyword evidence="4" id="KW-1185">Reference proteome</keyword>
<dbReference type="Pfam" id="PF01973">
    <property type="entry name" value="MptE-like"/>
    <property type="match status" value="1"/>
</dbReference>
<dbReference type="Proteomes" id="UP001176223">
    <property type="component" value="Unassembled WGS sequence"/>
</dbReference>
<protein>
    <submittedName>
        <fullName evidence="3">Motility associated factor glycosyltransferase family protein</fullName>
    </submittedName>
</protein>
<keyword evidence="1" id="KW-1133">Transmembrane helix</keyword>
<feature type="domain" description="6-hydroxymethylpterin diphosphokinase MptE-like" evidence="2">
    <location>
        <begin position="204"/>
        <end position="379"/>
    </location>
</feature>
<evidence type="ECO:0000313" key="3">
    <source>
        <dbReference type="EMBL" id="MDL0146387.1"/>
    </source>
</evidence>
<evidence type="ECO:0000256" key="1">
    <source>
        <dbReference type="SAM" id="Phobius"/>
    </source>
</evidence>
<dbReference type="RefSeq" id="WP_289773973.1">
    <property type="nucleotide sequence ID" value="NZ_JANURU010000003.1"/>
</dbReference>
<dbReference type="EMBL" id="JANURU010000003">
    <property type="protein sequence ID" value="MDL0146387.1"/>
    <property type="molecule type" value="Genomic_DNA"/>
</dbReference>
<evidence type="ECO:0000313" key="4">
    <source>
        <dbReference type="Proteomes" id="UP001176223"/>
    </source>
</evidence>
<proteinExistence type="predicted"/>
<gene>
    <name evidence="3" type="ORF">NYG95_01850</name>
</gene>
<keyword evidence="1" id="KW-0812">Transmembrane</keyword>
<feature type="transmembrane region" description="Helical" evidence="1">
    <location>
        <begin position="74"/>
        <end position="95"/>
    </location>
</feature>
<reference evidence="3" key="2">
    <citation type="journal article" date="2023" name="Microorganisms">
        <title>Isolation and Genomic Characteristics of Cat-Borne Campylobacter felis sp. nov. and Sheep-Borne Campylobacter ovis sp. nov.</title>
        <authorList>
            <person name="Wang H."/>
            <person name="Li Y."/>
            <person name="Gu Y."/>
            <person name="Zhou G."/>
            <person name="Chen X."/>
            <person name="Zhang X."/>
            <person name="Shao Z."/>
            <person name="Zhang J."/>
            <person name="Zhang M."/>
        </authorList>
    </citation>
    <scope>NUCLEOTIDE SEQUENCE</scope>
    <source>
        <strain evidence="3">XJK33-1</strain>
    </source>
</reference>
<organism evidence="3 4">
    <name type="scientific">Campylobacter felis</name>
    <dbReference type="NCBI Taxonomy" id="2974565"/>
    <lineage>
        <taxon>Bacteria</taxon>
        <taxon>Pseudomonadati</taxon>
        <taxon>Campylobacterota</taxon>
        <taxon>Epsilonproteobacteria</taxon>
        <taxon>Campylobacterales</taxon>
        <taxon>Campylobacteraceae</taxon>
        <taxon>Campylobacter</taxon>
    </lineage>
</organism>
<evidence type="ECO:0000259" key="2">
    <source>
        <dbReference type="Pfam" id="PF01973"/>
    </source>
</evidence>
<comment type="caution">
    <text evidence="3">The sequence shown here is derived from an EMBL/GenBank/DDBJ whole genome shotgun (WGS) entry which is preliminary data.</text>
</comment>
<name>A0ABT7I258_9BACT</name>
<keyword evidence="1" id="KW-0472">Membrane</keyword>
<accession>A0ABT7I258</accession>
<dbReference type="PANTHER" id="PTHR41786:SF1">
    <property type="entry name" value="6-HYDROXYMETHYLPTERIN DIPHOSPHOKINASE MPTE-LIKE DOMAIN-CONTAINING PROTEIN"/>
    <property type="match status" value="1"/>
</dbReference>